<evidence type="ECO:0000313" key="3">
    <source>
        <dbReference type="Proteomes" id="UP000215914"/>
    </source>
</evidence>
<gene>
    <name evidence="2" type="ORF">HanXRQr2_Chr01g0029491</name>
</gene>
<protein>
    <submittedName>
        <fullName evidence="2">Uncharacterized protein</fullName>
    </submittedName>
</protein>
<dbReference type="Gramene" id="mRNA:HanXRQr2_Chr01g0029491">
    <property type="protein sequence ID" value="CDS:HanXRQr2_Chr01g0029491.1"/>
    <property type="gene ID" value="HanXRQr2_Chr01g0029491"/>
</dbReference>
<name>A0A9K3JWL8_HELAN</name>
<comment type="caution">
    <text evidence="2">The sequence shown here is derived from an EMBL/GenBank/DDBJ whole genome shotgun (WGS) entry which is preliminary data.</text>
</comment>
<dbReference type="EMBL" id="MNCJ02000316">
    <property type="protein sequence ID" value="KAF5822692.1"/>
    <property type="molecule type" value="Genomic_DNA"/>
</dbReference>
<dbReference type="AlphaFoldDB" id="A0A9K3JWL8"/>
<keyword evidence="3" id="KW-1185">Reference proteome</keyword>
<organism evidence="2 3">
    <name type="scientific">Helianthus annuus</name>
    <name type="common">Common sunflower</name>
    <dbReference type="NCBI Taxonomy" id="4232"/>
    <lineage>
        <taxon>Eukaryota</taxon>
        <taxon>Viridiplantae</taxon>
        <taxon>Streptophyta</taxon>
        <taxon>Embryophyta</taxon>
        <taxon>Tracheophyta</taxon>
        <taxon>Spermatophyta</taxon>
        <taxon>Magnoliopsida</taxon>
        <taxon>eudicotyledons</taxon>
        <taxon>Gunneridae</taxon>
        <taxon>Pentapetalae</taxon>
        <taxon>asterids</taxon>
        <taxon>campanulids</taxon>
        <taxon>Asterales</taxon>
        <taxon>Asteraceae</taxon>
        <taxon>Asteroideae</taxon>
        <taxon>Heliantheae alliance</taxon>
        <taxon>Heliantheae</taxon>
        <taxon>Helianthus</taxon>
    </lineage>
</organism>
<accession>A0A9K3JWL8</accession>
<reference evidence="2" key="2">
    <citation type="submission" date="2020-06" db="EMBL/GenBank/DDBJ databases">
        <title>Helianthus annuus Genome sequencing and assembly Release 2.</title>
        <authorList>
            <person name="Gouzy J."/>
            <person name="Langlade N."/>
            <person name="Munos S."/>
        </authorList>
    </citation>
    <scope>NUCLEOTIDE SEQUENCE</scope>
    <source>
        <tissue evidence="2">Leaves</tissue>
    </source>
</reference>
<feature type="region of interest" description="Disordered" evidence="1">
    <location>
        <begin position="193"/>
        <end position="212"/>
    </location>
</feature>
<sequence>MAPATTTSTTAGVPQPIIPQQLVEPVTPAAPVVVQPPTKRVKTEPVDLDVPLETRRPTPRVSTKSNLVQGTMVPPTIPYSVAPQPIVPQLSVGRATPAIPVAIQRPQLVSTRPIHAFVRVPVVSQQPIKAAVAEPRVLTAVPYVVVNNSCTPVVSTTMVEIPATTNVSSLPQPEASPAQSLEYIALVNQASDKKRRRTQWKNARKKMRANAQ</sequence>
<reference evidence="2" key="1">
    <citation type="journal article" date="2017" name="Nature">
        <title>The sunflower genome provides insights into oil metabolism, flowering and Asterid evolution.</title>
        <authorList>
            <person name="Badouin H."/>
            <person name="Gouzy J."/>
            <person name="Grassa C.J."/>
            <person name="Murat F."/>
            <person name="Staton S.E."/>
            <person name="Cottret L."/>
            <person name="Lelandais-Briere C."/>
            <person name="Owens G.L."/>
            <person name="Carrere S."/>
            <person name="Mayjonade B."/>
            <person name="Legrand L."/>
            <person name="Gill N."/>
            <person name="Kane N.C."/>
            <person name="Bowers J.E."/>
            <person name="Hubner S."/>
            <person name="Bellec A."/>
            <person name="Berard A."/>
            <person name="Berges H."/>
            <person name="Blanchet N."/>
            <person name="Boniface M.C."/>
            <person name="Brunel D."/>
            <person name="Catrice O."/>
            <person name="Chaidir N."/>
            <person name="Claudel C."/>
            <person name="Donnadieu C."/>
            <person name="Faraut T."/>
            <person name="Fievet G."/>
            <person name="Helmstetter N."/>
            <person name="King M."/>
            <person name="Knapp S.J."/>
            <person name="Lai Z."/>
            <person name="Le Paslier M.C."/>
            <person name="Lippi Y."/>
            <person name="Lorenzon L."/>
            <person name="Mandel J.R."/>
            <person name="Marage G."/>
            <person name="Marchand G."/>
            <person name="Marquand E."/>
            <person name="Bret-Mestries E."/>
            <person name="Morien E."/>
            <person name="Nambeesan S."/>
            <person name="Nguyen T."/>
            <person name="Pegot-Espagnet P."/>
            <person name="Pouilly N."/>
            <person name="Raftis F."/>
            <person name="Sallet E."/>
            <person name="Schiex T."/>
            <person name="Thomas J."/>
            <person name="Vandecasteele C."/>
            <person name="Vares D."/>
            <person name="Vear F."/>
            <person name="Vautrin S."/>
            <person name="Crespi M."/>
            <person name="Mangin B."/>
            <person name="Burke J.M."/>
            <person name="Salse J."/>
            <person name="Munos S."/>
            <person name="Vincourt P."/>
            <person name="Rieseberg L.H."/>
            <person name="Langlade N.B."/>
        </authorList>
    </citation>
    <scope>NUCLEOTIDE SEQUENCE</scope>
    <source>
        <tissue evidence="2">Leaves</tissue>
    </source>
</reference>
<dbReference type="Proteomes" id="UP000215914">
    <property type="component" value="Unassembled WGS sequence"/>
</dbReference>
<evidence type="ECO:0000313" key="2">
    <source>
        <dbReference type="EMBL" id="KAF5822692.1"/>
    </source>
</evidence>
<evidence type="ECO:0000256" key="1">
    <source>
        <dbReference type="SAM" id="MobiDB-lite"/>
    </source>
</evidence>
<proteinExistence type="predicted"/>